<dbReference type="GO" id="GO:0008076">
    <property type="term" value="C:voltage-gated potassium channel complex"/>
    <property type="evidence" value="ECO:0007669"/>
    <property type="project" value="InterPro"/>
</dbReference>
<dbReference type="InterPro" id="IPR003968">
    <property type="entry name" value="K_chnl_volt-dep_Kv"/>
</dbReference>
<dbReference type="InterPro" id="IPR027359">
    <property type="entry name" value="Volt_channel_dom_sf"/>
</dbReference>
<accession>A0A6B0RV48</accession>
<gene>
    <name evidence="15" type="ORF">E5288_WYG017537</name>
</gene>
<keyword evidence="10 13" id="KW-0472">Membrane</keyword>
<evidence type="ECO:0000256" key="13">
    <source>
        <dbReference type="SAM" id="Phobius"/>
    </source>
</evidence>
<evidence type="ECO:0000256" key="3">
    <source>
        <dbReference type="ARBA" id="ARBA00022538"/>
    </source>
</evidence>
<evidence type="ECO:0000256" key="10">
    <source>
        <dbReference type="ARBA" id="ARBA00023136"/>
    </source>
</evidence>
<feature type="region of interest" description="Disordered" evidence="12">
    <location>
        <begin position="193"/>
        <end position="307"/>
    </location>
</feature>
<keyword evidence="9" id="KW-0406">Ion transport</keyword>
<evidence type="ECO:0000256" key="6">
    <source>
        <dbReference type="ARBA" id="ARBA00022882"/>
    </source>
</evidence>
<dbReference type="GO" id="GO:0032809">
    <property type="term" value="C:neuronal cell body membrane"/>
    <property type="evidence" value="ECO:0007669"/>
    <property type="project" value="TreeGrafter"/>
</dbReference>
<keyword evidence="2" id="KW-0813">Transport</keyword>
<feature type="transmembrane region" description="Helical" evidence="13">
    <location>
        <begin position="155"/>
        <end position="184"/>
    </location>
</feature>
<evidence type="ECO:0000313" key="16">
    <source>
        <dbReference type="Proteomes" id="UP000322234"/>
    </source>
</evidence>
<dbReference type="PRINTS" id="PR00169">
    <property type="entry name" value="KCHANNEL"/>
</dbReference>
<dbReference type="AlphaFoldDB" id="A0A6B0RV48"/>
<evidence type="ECO:0000256" key="4">
    <source>
        <dbReference type="ARBA" id="ARBA00022692"/>
    </source>
</evidence>
<reference evidence="15" key="1">
    <citation type="submission" date="2019-10" db="EMBL/GenBank/DDBJ databases">
        <title>The sequence and de novo assembly of the wild yak genome.</title>
        <authorList>
            <person name="Liu Y."/>
        </authorList>
    </citation>
    <scope>NUCLEOTIDE SEQUENCE [LARGE SCALE GENOMIC DNA]</scope>
    <source>
        <strain evidence="15">WY2019</strain>
    </source>
</reference>
<evidence type="ECO:0000256" key="9">
    <source>
        <dbReference type="ARBA" id="ARBA00023065"/>
    </source>
</evidence>
<feature type="compositionally biased region" description="Pro residues" evidence="12">
    <location>
        <begin position="213"/>
        <end position="223"/>
    </location>
</feature>
<comment type="caution">
    <text evidence="15">The sequence shown here is derived from an EMBL/GenBank/DDBJ whole genome shotgun (WGS) entry which is preliminary data.</text>
</comment>
<dbReference type="GO" id="GO:0043679">
    <property type="term" value="C:axon terminus"/>
    <property type="evidence" value="ECO:0007669"/>
    <property type="project" value="TreeGrafter"/>
</dbReference>
<comment type="subcellular location">
    <subcellularLocation>
        <location evidence="1">Membrane</location>
        <topology evidence="1">Multi-pass membrane protein</topology>
    </subcellularLocation>
</comment>
<keyword evidence="3" id="KW-0633">Potassium transport</keyword>
<evidence type="ECO:0000256" key="11">
    <source>
        <dbReference type="ARBA" id="ARBA00023303"/>
    </source>
</evidence>
<evidence type="ECO:0000256" key="7">
    <source>
        <dbReference type="ARBA" id="ARBA00022958"/>
    </source>
</evidence>
<evidence type="ECO:0000313" key="15">
    <source>
        <dbReference type="EMBL" id="MXQ93031.1"/>
    </source>
</evidence>
<dbReference type="GO" id="GO:0045211">
    <property type="term" value="C:postsynaptic membrane"/>
    <property type="evidence" value="ECO:0007669"/>
    <property type="project" value="TreeGrafter"/>
</dbReference>
<feature type="region of interest" description="Disordered" evidence="12">
    <location>
        <begin position="351"/>
        <end position="373"/>
    </location>
</feature>
<dbReference type="EMBL" id="VBQZ03000089">
    <property type="protein sequence ID" value="MXQ93031.1"/>
    <property type="molecule type" value="Genomic_DNA"/>
</dbReference>
<keyword evidence="8 13" id="KW-1133">Transmembrane helix</keyword>
<dbReference type="Pfam" id="PF00520">
    <property type="entry name" value="Ion_trans"/>
    <property type="match status" value="1"/>
</dbReference>
<keyword evidence="4 13" id="KW-0812">Transmembrane</keyword>
<keyword evidence="6" id="KW-0851">Voltage-gated channel</keyword>
<dbReference type="InterPro" id="IPR005821">
    <property type="entry name" value="Ion_trans_dom"/>
</dbReference>
<dbReference type="PRINTS" id="PR01491">
    <property type="entry name" value="KVCHANNEL"/>
</dbReference>
<feature type="domain" description="Ion transport" evidence="14">
    <location>
        <begin position="4"/>
        <end position="183"/>
    </location>
</feature>
<dbReference type="Gene3D" id="1.10.287.70">
    <property type="match status" value="1"/>
</dbReference>
<evidence type="ECO:0000256" key="1">
    <source>
        <dbReference type="ARBA" id="ARBA00004141"/>
    </source>
</evidence>
<dbReference type="GO" id="GO:0005251">
    <property type="term" value="F:delayed rectifier potassium channel activity"/>
    <property type="evidence" value="ECO:0007669"/>
    <property type="project" value="TreeGrafter"/>
</dbReference>
<proteinExistence type="predicted"/>
<dbReference type="Proteomes" id="UP000322234">
    <property type="component" value="Unassembled WGS sequence"/>
</dbReference>
<name>A0A6B0RV48_9CETA</name>
<dbReference type="GO" id="GO:0042734">
    <property type="term" value="C:presynaptic membrane"/>
    <property type="evidence" value="ECO:0007669"/>
    <property type="project" value="TreeGrafter"/>
</dbReference>
<evidence type="ECO:0000256" key="5">
    <source>
        <dbReference type="ARBA" id="ARBA00022826"/>
    </source>
</evidence>
<keyword evidence="11" id="KW-0407">Ion channel</keyword>
<feature type="transmembrane region" description="Helical" evidence="13">
    <location>
        <begin position="84"/>
        <end position="105"/>
    </location>
</feature>
<dbReference type="GO" id="GO:0001508">
    <property type="term" value="P:action potential"/>
    <property type="evidence" value="ECO:0007669"/>
    <property type="project" value="TreeGrafter"/>
</dbReference>
<evidence type="ECO:0000259" key="14">
    <source>
        <dbReference type="Pfam" id="PF00520"/>
    </source>
</evidence>
<dbReference type="PANTHER" id="PTHR11537:SF184">
    <property type="entry name" value="POTASSIUM VOLTAGE-GATED CHANNEL SUBFAMILY C MEMBER 3"/>
    <property type="match status" value="1"/>
</dbReference>
<organism evidence="15 16">
    <name type="scientific">Bos mutus</name>
    <name type="common">wild yak</name>
    <dbReference type="NCBI Taxonomy" id="72004"/>
    <lineage>
        <taxon>Eukaryota</taxon>
        <taxon>Metazoa</taxon>
        <taxon>Chordata</taxon>
        <taxon>Craniata</taxon>
        <taxon>Vertebrata</taxon>
        <taxon>Euteleostomi</taxon>
        <taxon>Mammalia</taxon>
        <taxon>Eutheria</taxon>
        <taxon>Laurasiatheria</taxon>
        <taxon>Artiodactyla</taxon>
        <taxon>Ruminantia</taxon>
        <taxon>Pecora</taxon>
        <taxon>Bovidae</taxon>
        <taxon>Bovinae</taxon>
        <taxon>Bos</taxon>
    </lineage>
</organism>
<dbReference type="InterPro" id="IPR028325">
    <property type="entry name" value="VG_K_chnl"/>
</dbReference>
<dbReference type="PANTHER" id="PTHR11537">
    <property type="entry name" value="VOLTAGE-GATED POTASSIUM CHANNEL"/>
    <property type="match status" value="1"/>
</dbReference>
<evidence type="ECO:0000256" key="12">
    <source>
        <dbReference type="SAM" id="MobiDB-lite"/>
    </source>
</evidence>
<evidence type="ECO:0000256" key="8">
    <source>
        <dbReference type="ARBA" id="ARBA00022989"/>
    </source>
</evidence>
<feature type="transmembrane region" description="Helical" evidence="13">
    <location>
        <begin position="126"/>
        <end position="143"/>
    </location>
</feature>
<dbReference type="FunFam" id="1.10.287.70:FF:000011">
    <property type="entry name" value="Potassium channel, voltage-gated Shaw-related subfamily C, member 4"/>
    <property type="match status" value="1"/>
</dbReference>
<keyword evidence="16" id="KW-1185">Reference proteome</keyword>
<keyword evidence="7" id="KW-0630">Potassium</keyword>
<dbReference type="Gene3D" id="1.20.120.350">
    <property type="entry name" value="Voltage-gated potassium channels. Chain C"/>
    <property type="match status" value="1"/>
</dbReference>
<protein>
    <recommendedName>
        <fullName evidence="14">Ion transport domain-containing protein</fullName>
    </recommendedName>
</protein>
<sequence>MRITFCPDKVEFLKSSLNIIDCVAILPFYLEVGLSGLSSKAAKDVLGFLRVVRFVRILRIFKLTRHFVGLRVLGHTLRASTNEFLLLIIFLALGVLIFATMIYYAERIGADPNDILGSNHTYFKNIPIGFWWAVVTMTTLGYGDMYPKTWSGMLVGALCALAGVLTIAMPVPVIVNNFGMYYSLAMAKQKLPKKKNKHIPRPPQPGSPNYCKPDPPPPPPLPPHHGSGGISPPPPITPPSMGVTVAGAYPPGPHTHPGLLRGGADPRPNGDPAAAALAHEDCPAIDQPAMSPEDKSPITPGSRGRYGRDRACFLLTDYAPSPDGSIRKGYEKSRSLSSIAGLSGVSLRLAPLATPPGSPRAARRAPPTLPSIL</sequence>
<keyword evidence="5" id="KW-0631">Potassium channel</keyword>
<dbReference type="SUPFAM" id="SSF81324">
    <property type="entry name" value="Voltage-gated potassium channels"/>
    <property type="match status" value="1"/>
</dbReference>
<evidence type="ECO:0000256" key="2">
    <source>
        <dbReference type="ARBA" id="ARBA00022448"/>
    </source>
</evidence>
<dbReference type="GO" id="GO:0032590">
    <property type="term" value="C:dendrite membrane"/>
    <property type="evidence" value="ECO:0007669"/>
    <property type="project" value="TreeGrafter"/>
</dbReference>